<evidence type="ECO:0000313" key="2">
    <source>
        <dbReference type="EMBL" id="KNE91196.1"/>
    </source>
</evidence>
<dbReference type="Proteomes" id="UP000054564">
    <property type="component" value="Unassembled WGS sequence"/>
</dbReference>
<evidence type="ECO:0000313" key="3">
    <source>
        <dbReference type="Proteomes" id="UP000054564"/>
    </source>
</evidence>
<sequence length="283" mass="31599">MEQEPLMVDNLLDHLISITTQLINSSNEALATTIHSRDCLTTLNKIDIALDRSIRISQRKLKIKLDSFQTYQSKLESQLQSLLLPPPTPLQHQHLHYHHFIEPHPKSKLNTHPDQLLEPILPIHHHLSPTSQLLSPSLPSVCSDSRSILLDHHARQSSKLLPPPPSDSSSSSSSRHTLSSASSSSSLATLLSPFRMAKQVLSFASTATTSSSDNQPIINTDPDLSLSIRRESIHHHIPSNIIHTNHHNTTTITSSSAPVFSDTHFSDLHHRKLRLLHSDHYPP</sequence>
<proteinExistence type="predicted"/>
<evidence type="ECO:0000256" key="1">
    <source>
        <dbReference type="SAM" id="MobiDB-lite"/>
    </source>
</evidence>
<accession>A0A0L0UW81</accession>
<name>A0A0L0UW81_9BASI</name>
<protein>
    <submittedName>
        <fullName evidence="2">Uncharacterized protein</fullName>
    </submittedName>
</protein>
<dbReference type="EMBL" id="AJIL01000215">
    <property type="protein sequence ID" value="KNE91196.1"/>
    <property type="molecule type" value="Genomic_DNA"/>
</dbReference>
<feature type="compositionally biased region" description="Low complexity" evidence="1">
    <location>
        <begin position="167"/>
        <end position="182"/>
    </location>
</feature>
<organism evidence="2 3">
    <name type="scientific">Puccinia striiformis f. sp. tritici PST-78</name>
    <dbReference type="NCBI Taxonomy" id="1165861"/>
    <lineage>
        <taxon>Eukaryota</taxon>
        <taxon>Fungi</taxon>
        <taxon>Dikarya</taxon>
        <taxon>Basidiomycota</taxon>
        <taxon>Pucciniomycotina</taxon>
        <taxon>Pucciniomycetes</taxon>
        <taxon>Pucciniales</taxon>
        <taxon>Pucciniaceae</taxon>
        <taxon>Puccinia</taxon>
    </lineage>
</organism>
<dbReference type="STRING" id="1165861.A0A0L0UW81"/>
<dbReference type="AlphaFoldDB" id="A0A0L0UW81"/>
<gene>
    <name evidence="2" type="ORF">PSTG_15360</name>
</gene>
<feature type="region of interest" description="Disordered" evidence="1">
    <location>
        <begin position="155"/>
        <end position="182"/>
    </location>
</feature>
<dbReference type="OrthoDB" id="2507745at2759"/>
<comment type="caution">
    <text evidence="2">The sequence shown here is derived from an EMBL/GenBank/DDBJ whole genome shotgun (WGS) entry which is preliminary data.</text>
</comment>
<keyword evidence="3" id="KW-1185">Reference proteome</keyword>
<reference evidence="3" key="1">
    <citation type="submission" date="2014-03" db="EMBL/GenBank/DDBJ databases">
        <title>The Genome Sequence of Puccinia striiformis f. sp. tritici PST-78.</title>
        <authorList>
            <consortium name="The Broad Institute Genome Sequencing Platform"/>
            <person name="Cuomo C."/>
            <person name="Hulbert S."/>
            <person name="Chen X."/>
            <person name="Walker B."/>
            <person name="Young S.K."/>
            <person name="Zeng Q."/>
            <person name="Gargeya S."/>
            <person name="Fitzgerald M."/>
            <person name="Haas B."/>
            <person name="Abouelleil A."/>
            <person name="Alvarado L."/>
            <person name="Arachchi H.M."/>
            <person name="Berlin A.M."/>
            <person name="Chapman S.B."/>
            <person name="Goldberg J."/>
            <person name="Griggs A."/>
            <person name="Gujja S."/>
            <person name="Hansen M."/>
            <person name="Howarth C."/>
            <person name="Imamovic A."/>
            <person name="Larimer J."/>
            <person name="McCowan C."/>
            <person name="Montmayeur A."/>
            <person name="Murphy C."/>
            <person name="Neiman D."/>
            <person name="Pearson M."/>
            <person name="Priest M."/>
            <person name="Roberts A."/>
            <person name="Saif S."/>
            <person name="Shea T."/>
            <person name="Sisk P."/>
            <person name="Sykes S."/>
            <person name="Wortman J."/>
            <person name="Nusbaum C."/>
            <person name="Birren B."/>
        </authorList>
    </citation>
    <scope>NUCLEOTIDE SEQUENCE [LARGE SCALE GENOMIC DNA]</scope>
    <source>
        <strain evidence="3">race PST-78</strain>
    </source>
</reference>